<dbReference type="GO" id="GO:0005737">
    <property type="term" value="C:cytoplasm"/>
    <property type="evidence" value="ECO:0007669"/>
    <property type="project" value="TreeGrafter"/>
</dbReference>
<evidence type="ECO:0000313" key="3">
    <source>
        <dbReference type="Proteomes" id="UP000283634"/>
    </source>
</evidence>
<dbReference type="PANTHER" id="PTHR10828:SF38">
    <property type="entry name" value="ARSENICAL-RESISTANCE PROTEIN 2-RELATED"/>
    <property type="match status" value="1"/>
</dbReference>
<gene>
    <name evidence="2" type="ORF">TraAM80_01215</name>
</gene>
<organism evidence="2 3">
    <name type="scientific">Trypanosoma rangeli</name>
    <dbReference type="NCBI Taxonomy" id="5698"/>
    <lineage>
        <taxon>Eukaryota</taxon>
        <taxon>Discoba</taxon>
        <taxon>Euglenozoa</taxon>
        <taxon>Kinetoplastea</taxon>
        <taxon>Metakinetoplastina</taxon>
        <taxon>Trypanosomatida</taxon>
        <taxon>Trypanosomatidae</taxon>
        <taxon>Trypanosoma</taxon>
        <taxon>Herpetosoma</taxon>
    </lineage>
</organism>
<dbReference type="SMART" id="SM00450">
    <property type="entry name" value="RHOD"/>
    <property type="match status" value="1"/>
</dbReference>
<dbReference type="AlphaFoldDB" id="A0A3R7KPC6"/>
<dbReference type="GO" id="GO:0004725">
    <property type="term" value="F:protein tyrosine phosphatase activity"/>
    <property type="evidence" value="ECO:0007669"/>
    <property type="project" value="TreeGrafter"/>
</dbReference>
<dbReference type="GeneID" id="40325148"/>
<dbReference type="Pfam" id="PF00581">
    <property type="entry name" value="Rhodanese"/>
    <property type="match status" value="1"/>
</dbReference>
<protein>
    <submittedName>
        <fullName evidence="2">As/Sb Reductase</fullName>
    </submittedName>
</protein>
<dbReference type="OMA" id="FRWADAN"/>
<accession>A0A3R7KPC6</accession>
<dbReference type="PROSITE" id="PS50206">
    <property type="entry name" value="RHODANESE_3"/>
    <property type="match status" value="1"/>
</dbReference>
<dbReference type="PANTHER" id="PTHR10828">
    <property type="entry name" value="M-PHASE INDUCER PHOSPHATASE DUAL SPECIFICITY PHOSPHATASE CDC25"/>
    <property type="match status" value="1"/>
</dbReference>
<dbReference type="OrthoDB" id="102559at2759"/>
<dbReference type="InterPro" id="IPR036873">
    <property type="entry name" value="Rhodanese-like_dom_sf"/>
</dbReference>
<name>A0A3R7KPC6_TRYRA</name>
<dbReference type="GO" id="GO:0005634">
    <property type="term" value="C:nucleus"/>
    <property type="evidence" value="ECO:0007669"/>
    <property type="project" value="TreeGrafter"/>
</dbReference>
<comment type="caution">
    <text evidence="2">The sequence shown here is derived from an EMBL/GenBank/DDBJ whole genome shotgun (WGS) entry which is preliminary data.</text>
</comment>
<reference evidence="2 3" key="1">
    <citation type="journal article" date="2018" name="BMC Genomics">
        <title>Genomic comparison of Trypanosoma conorhini and Trypanosoma rangeli to Trypanosoma cruzi strains of high and low virulence.</title>
        <authorList>
            <person name="Bradwell K.R."/>
            <person name="Koparde V.N."/>
            <person name="Matveyev A.V."/>
            <person name="Serrano M.G."/>
            <person name="Alves J.M."/>
            <person name="Parikh H."/>
            <person name="Huang B."/>
            <person name="Lee V."/>
            <person name="Espinosa-Alvarez O."/>
            <person name="Ortiz P.A."/>
            <person name="Costa-Martins A.G."/>
            <person name="Teixeira M.M."/>
            <person name="Buck G.A."/>
        </authorList>
    </citation>
    <scope>NUCLEOTIDE SEQUENCE [LARGE SCALE GENOMIC DNA]</scope>
    <source>
        <strain evidence="2 3">AM80</strain>
    </source>
</reference>
<dbReference type="Proteomes" id="UP000283634">
    <property type="component" value="Unassembled WGS sequence"/>
</dbReference>
<evidence type="ECO:0000259" key="1">
    <source>
        <dbReference type="PROSITE" id="PS50206"/>
    </source>
</evidence>
<dbReference type="Gene3D" id="3.40.250.10">
    <property type="entry name" value="Rhodanese-like domain"/>
    <property type="match status" value="1"/>
</dbReference>
<dbReference type="EMBL" id="MKGL01000024">
    <property type="protein sequence ID" value="RNF10950.1"/>
    <property type="molecule type" value="Genomic_DNA"/>
</dbReference>
<feature type="domain" description="Rhodanese" evidence="1">
    <location>
        <begin position="22"/>
        <end position="122"/>
    </location>
</feature>
<keyword evidence="3" id="KW-1185">Reference proteome</keyword>
<evidence type="ECO:0000313" key="2">
    <source>
        <dbReference type="EMBL" id="RNF10950.1"/>
    </source>
</evidence>
<dbReference type="RefSeq" id="XP_029241877.1">
    <property type="nucleotide sequence ID" value="XM_029378268.1"/>
</dbReference>
<proteinExistence type="predicted"/>
<dbReference type="InterPro" id="IPR001763">
    <property type="entry name" value="Rhodanese-like_dom"/>
</dbReference>
<sequence>MPANYTYMDPSELVALLDDGERCASVAVIDCRDDDRAEGFIVGSVHFPSSSQLERRIHELAASLEEEGRTVIVFHCSFSQVRGPRAANRFAAALREKAICTLSVYVLRGGWNYFYAVYGVSRPELIVQ</sequence>
<dbReference type="SUPFAM" id="SSF52821">
    <property type="entry name" value="Rhodanese/Cell cycle control phosphatase"/>
    <property type="match status" value="1"/>
</dbReference>